<reference evidence="3 4" key="1">
    <citation type="submission" date="2020-01" db="EMBL/GenBank/DDBJ databases">
        <title>Genomes assembled from Gulf of Kutch pelagic sediment metagenomes.</title>
        <authorList>
            <person name="Chandrashekar M."/>
            <person name="Mahajan M.S."/>
            <person name="Dave K.J."/>
            <person name="Vatsa P."/>
            <person name="Nathani N.M."/>
        </authorList>
    </citation>
    <scope>NUCLEOTIDE SEQUENCE [LARGE SCALE GENOMIC DNA]</scope>
    <source>
        <strain evidence="3">KS3-K002</strain>
    </source>
</reference>
<protein>
    <recommendedName>
        <fullName evidence="2">HPt domain-containing protein</fullName>
    </recommendedName>
</protein>
<accession>A0AAE4Z766</accession>
<evidence type="ECO:0000259" key="2">
    <source>
        <dbReference type="PROSITE" id="PS50894"/>
    </source>
</evidence>
<evidence type="ECO:0000256" key="1">
    <source>
        <dbReference type="PROSITE-ProRule" id="PRU00110"/>
    </source>
</evidence>
<sequence length="475" mass="51991">MPRTLLEFFADEATDYLDKLQATLETAGEPDADELRRLARALRGSARMADQEAVARGAGALQTLASELSAGRRHWSPDLRATLISALAELRGMVNSLDEPAPDLSARAEALAQKLGEVSTPPPPPSKDDDRFRRYLGTELRGLASDIGDALVVLERDPRNREPLKRLLRRIRPLRGIEGVDDTPGVGSAVMAVEEVILRIADTSATVGPGHLVLFRRARQALDDVATELIRGFRPEAISGGIEIEDLKDQILETAAQREITWISELFHDDDGPHIEECPMAERGAGSWDAFFALEATGSLDTIDRIRAEMAREPESARKAGERLAFTLRQLRERAVTFGHAEMGRVARRAAAAVRAALEGPPWRLQAIAIDLAVTVAALRSYLGTSDEEARHQALKRGEDSLQAATHPSREPTVDIEELVYTTEDAVERAKSLWSEAGSVIRSPQPDFDRAQGLLAEALDLIGHALDRVDARTTK</sequence>
<dbReference type="AlphaFoldDB" id="A0AAE4Z766"/>
<dbReference type="GO" id="GO:0000160">
    <property type="term" value="P:phosphorelay signal transduction system"/>
    <property type="evidence" value="ECO:0007669"/>
    <property type="project" value="InterPro"/>
</dbReference>
<proteinExistence type="predicted"/>
<comment type="caution">
    <text evidence="1">Lacks conserved residue(s) required for the propagation of feature annotation.</text>
</comment>
<evidence type="ECO:0000313" key="4">
    <source>
        <dbReference type="Proteomes" id="UP000702544"/>
    </source>
</evidence>
<dbReference type="InterPro" id="IPR008207">
    <property type="entry name" value="Sig_transdc_His_kin_Hpt_dom"/>
</dbReference>
<dbReference type="Gene3D" id="1.20.120.160">
    <property type="entry name" value="HPT domain"/>
    <property type="match status" value="1"/>
</dbReference>
<evidence type="ECO:0000313" key="3">
    <source>
        <dbReference type="EMBL" id="NIR75009.1"/>
    </source>
</evidence>
<organism evidence="3 4">
    <name type="scientific">Candidatus Kutchimonas denitrificans</name>
    <dbReference type="NCBI Taxonomy" id="3056748"/>
    <lineage>
        <taxon>Bacteria</taxon>
        <taxon>Pseudomonadati</taxon>
        <taxon>Gemmatimonadota</taxon>
        <taxon>Gemmatimonadia</taxon>
        <taxon>Candidatus Palauibacterales</taxon>
        <taxon>Candidatus Palauibacteraceae</taxon>
        <taxon>Candidatus Kutchimonas</taxon>
    </lineage>
</organism>
<comment type="caution">
    <text evidence="3">The sequence shown here is derived from an EMBL/GenBank/DDBJ whole genome shotgun (WGS) entry which is preliminary data.</text>
</comment>
<gene>
    <name evidence="3" type="ORF">GWO12_07830</name>
</gene>
<dbReference type="GO" id="GO:0004672">
    <property type="term" value="F:protein kinase activity"/>
    <property type="evidence" value="ECO:0007669"/>
    <property type="project" value="UniProtKB-ARBA"/>
</dbReference>
<dbReference type="EMBL" id="JAACAK010000051">
    <property type="protein sequence ID" value="NIR75009.1"/>
    <property type="molecule type" value="Genomic_DNA"/>
</dbReference>
<feature type="domain" description="HPt" evidence="2">
    <location>
        <begin position="1"/>
        <end position="97"/>
    </location>
</feature>
<name>A0AAE4Z766_9BACT</name>
<dbReference type="SMART" id="SM00073">
    <property type="entry name" value="HPT"/>
    <property type="match status" value="1"/>
</dbReference>
<dbReference type="Pfam" id="PF01627">
    <property type="entry name" value="Hpt"/>
    <property type="match status" value="1"/>
</dbReference>
<dbReference type="InterPro" id="IPR036641">
    <property type="entry name" value="HPT_dom_sf"/>
</dbReference>
<dbReference type="SUPFAM" id="SSF47226">
    <property type="entry name" value="Histidine-containing phosphotransfer domain, HPT domain"/>
    <property type="match status" value="2"/>
</dbReference>
<dbReference type="PROSITE" id="PS50894">
    <property type="entry name" value="HPT"/>
    <property type="match status" value="1"/>
</dbReference>
<dbReference type="Proteomes" id="UP000702544">
    <property type="component" value="Unassembled WGS sequence"/>
</dbReference>